<organism evidence="1 2">
    <name type="scientific">Aspergillus ellipticus CBS 707.79</name>
    <dbReference type="NCBI Taxonomy" id="1448320"/>
    <lineage>
        <taxon>Eukaryota</taxon>
        <taxon>Fungi</taxon>
        <taxon>Dikarya</taxon>
        <taxon>Ascomycota</taxon>
        <taxon>Pezizomycotina</taxon>
        <taxon>Eurotiomycetes</taxon>
        <taxon>Eurotiomycetidae</taxon>
        <taxon>Eurotiales</taxon>
        <taxon>Aspergillaceae</taxon>
        <taxon>Aspergillus</taxon>
        <taxon>Aspergillus subgen. Circumdati</taxon>
    </lineage>
</organism>
<proteinExistence type="predicted"/>
<evidence type="ECO:0000313" key="2">
    <source>
        <dbReference type="Proteomes" id="UP000247810"/>
    </source>
</evidence>
<dbReference type="AlphaFoldDB" id="A0A319D343"/>
<accession>A0A319D343</accession>
<dbReference type="OrthoDB" id="4249675at2759"/>
<name>A0A319D343_9EURO</name>
<dbReference type="Proteomes" id="UP000247810">
    <property type="component" value="Unassembled WGS sequence"/>
</dbReference>
<keyword evidence="2" id="KW-1185">Reference proteome</keyword>
<dbReference type="VEuPathDB" id="FungiDB:BO71DRAFT_411612"/>
<dbReference type="EMBL" id="KZ825938">
    <property type="protein sequence ID" value="PYH91680.1"/>
    <property type="molecule type" value="Genomic_DNA"/>
</dbReference>
<evidence type="ECO:0000313" key="1">
    <source>
        <dbReference type="EMBL" id="PYH91680.1"/>
    </source>
</evidence>
<sequence length="201" mass="22788">MTTEIFLTPNQFTVPLCWKCDHGTPIGETVEINEILENPRAFTFIFRNPHHLWSVFSDEATYNLITRHIRNIQLYLYHDILEIDFDPPEPTINVPEPLDCEALLAWPNVDAVALNWRSACRAIPRDHAVRFVVFDVSTPHGLVPTSQTGQLLQILSTSISLKAIDTPAFRSAVQGCDHNTWLDLEIRLSGSVFRLGWAPEG</sequence>
<reference evidence="1 2" key="1">
    <citation type="submission" date="2018-02" db="EMBL/GenBank/DDBJ databases">
        <title>The genomes of Aspergillus section Nigri reveals drivers in fungal speciation.</title>
        <authorList>
            <consortium name="DOE Joint Genome Institute"/>
            <person name="Vesth T.C."/>
            <person name="Nybo J."/>
            <person name="Theobald S."/>
            <person name="Brandl J."/>
            <person name="Frisvad J.C."/>
            <person name="Nielsen K.F."/>
            <person name="Lyhne E.K."/>
            <person name="Kogle M.E."/>
            <person name="Kuo A."/>
            <person name="Riley R."/>
            <person name="Clum A."/>
            <person name="Nolan M."/>
            <person name="Lipzen A."/>
            <person name="Salamov A."/>
            <person name="Henrissat B."/>
            <person name="Wiebenga A."/>
            <person name="De vries R.P."/>
            <person name="Grigoriev I.V."/>
            <person name="Mortensen U.H."/>
            <person name="Andersen M.R."/>
            <person name="Baker S.E."/>
        </authorList>
    </citation>
    <scope>NUCLEOTIDE SEQUENCE [LARGE SCALE GENOMIC DNA]</scope>
    <source>
        <strain evidence="1 2">CBS 707.79</strain>
    </source>
</reference>
<protein>
    <submittedName>
        <fullName evidence="1">Uncharacterized protein</fullName>
    </submittedName>
</protein>
<gene>
    <name evidence="1" type="ORF">BO71DRAFT_411612</name>
</gene>